<feature type="transmembrane region" description="Helical" evidence="7">
    <location>
        <begin position="170"/>
        <end position="190"/>
    </location>
</feature>
<evidence type="ECO:0000256" key="6">
    <source>
        <dbReference type="ARBA" id="ARBA00023012"/>
    </source>
</evidence>
<name>A0A414FTH4_9BACT</name>
<organism evidence="9 10">
    <name type="scientific">Phocaeicola plebeius</name>
    <dbReference type="NCBI Taxonomy" id="310297"/>
    <lineage>
        <taxon>Bacteria</taxon>
        <taxon>Pseudomonadati</taxon>
        <taxon>Bacteroidota</taxon>
        <taxon>Bacteroidia</taxon>
        <taxon>Bacteroidales</taxon>
        <taxon>Bacteroidaceae</taxon>
        <taxon>Phocaeicola</taxon>
    </lineage>
</organism>
<keyword evidence="6" id="KW-0902">Two-component regulatory system</keyword>
<dbReference type="GO" id="GO:0000155">
    <property type="term" value="F:phosphorelay sensor kinase activity"/>
    <property type="evidence" value="ECO:0007669"/>
    <property type="project" value="InterPro"/>
</dbReference>
<dbReference type="PRINTS" id="PR00344">
    <property type="entry name" value="BCTRLSENSOR"/>
</dbReference>
<evidence type="ECO:0000256" key="5">
    <source>
        <dbReference type="ARBA" id="ARBA00022777"/>
    </source>
</evidence>
<feature type="domain" description="Histidine kinase" evidence="8">
    <location>
        <begin position="211"/>
        <end position="429"/>
    </location>
</feature>
<accession>A0A414FTH4</accession>
<dbReference type="InterPro" id="IPR050736">
    <property type="entry name" value="Sensor_HK_Regulatory"/>
</dbReference>
<keyword evidence="4" id="KW-0808">Transferase</keyword>
<keyword evidence="7" id="KW-0812">Transmembrane</keyword>
<evidence type="ECO:0000256" key="1">
    <source>
        <dbReference type="ARBA" id="ARBA00000085"/>
    </source>
</evidence>
<dbReference type="EC" id="2.7.13.3" evidence="2"/>
<dbReference type="InterPro" id="IPR004358">
    <property type="entry name" value="Sig_transdc_His_kin-like_C"/>
</dbReference>
<evidence type="ECO:0000256" key="7">
    <source>
        <dbReference type="SAM" id="Phobius"/>
    </source>
</evidence>
<dbReference type="InterPro" id="IPR003661">
    <property type="entry name" value="HisK_dim/P_dom"/>
</dbReference>
<evidence type="ECO:0000256" key="3">
    <source>
        <dbReference type="ARBA" id="ARBA00022553"/>
    </source>
</evidence>
<dbReference type="PANTHER" id="PTHR43711:SF26">
    <property type="entry name" value="SENSOR HISTIDINE KINASE RCSC"/>
    <property type="match status" value="1"/>
</dbReference>
<dbReference type="SUPFAM" id="SSF47384">
    <property type="entry name" value="Homodimeric domain of signal transducing histidine kinase"/>
    <property type="match status" value="1"/>
</dbReference>
<dbReference type="PANTHER" id="PTHR43711">
    <property type="entry name" value="TWO-COMPONENT HISTIDINE KINASE"/>
    <property type="match status" value="1"/>
</dbReference>
<dbReference type="Proteomes" id="UP000284361">
    <property type="component" value="Unassembled WGS sequence"/>
</dbReference>
<dbReference type="SMART" id="SM00387">
    <property type="entry name" value="HATPase_c"/>
    <property type="match status" value="1"/>
</dbReference>
<dbReference type="PROSITE" id="PS50109">
    <property type="entry name" value="HIS_KIN"/>
    <property type="match status" value="1"/>
</dbReference>
<comment type="catalytic activity">
    <reaction evidence="1">
        <text>ATP + protein L-histidine = ADP + protein N-phospho-L-histidine.</text>
        <dbReference type="EC" id="2.7.13.3"/>
    </reaction>
</comment>
<proteinExistence type="predicted"/>
<dbReference type="Pfam" id="PF02518">
    <property type="entry name" value="HATPase_c"/>
    <property type="match status" value="1"/>
</dbReference>
<evidence type="ECO:0000313" key="9">
    <source>
        <dbReference type="EMBL" id="RHD54096.1"/>
    </source>
</evidence>
<sequence>MNNYIRRIITFLSILILISIQFIWLYNSYLFAKNDIIMQTSNLLETAIDEETFSRLSSLPQGTMVKSRPQSDSGKDIPEFAYMQESLNELGYPMSLDSVAKMFKQILKEKKINYDFSLSVLNKNRIIKKLGRTKHSIFNINTKQIPIKEDYSYTLEATIINPHVLFFQKMGILLLSTTILIVFVLYSIIYQIRIISRINKISQIREDFSYAMVHDMKTPLSSILSALNFLQGGRLDNKPEMKEKFFNIAKDEADHLLTLTNKILTISKLENNKLEMNCEIVMLESLLVKLSEKFKAKSPKPVTFKFDLKAESIYADAEYIEEVFCNMIDNSIKYSKDSVDIKISSSENSKYSIIKIYDNGLGMNEDDQLKIFNKYERAYAGRKKKTYASGFGLGLNFVQQVIEAHKGKIIVNSVEGEFTEFIIYLPLILKEL</sequence>
<dbReference type="Gene3D" id="3.30.565.10">
    <property type="entry name" value="Histidine kinase-like ATPase, C-terminal domain"/>
    <property type="match status" value="1"/>
</dbReference>
<evidence type="ECO:0000259" key="8">
    <source>
        <dbReference type="PROSITE" id="PS50109"/>
    </source>
</evidence>
<dbReference type="Gene3D" id="1.10.287.130">
    <property type="match status" value="1"/>
</dbReference>
<dbReference type="InterPro" id="IPR003594">
    <property type="entry name" value="HATPase_dom"/>
</dbReference>
<comment type="caution">
    <text evidence="9">The sequence shown here is derived from an EMBL/GenBank/DDBJ whole genome shotgun (WGS) entry which is preliminary data.</text>
</comment>
<gene>
    <name evidence="9" type="ORF">DW789_08825</name>
</gene>
<dbReference type="CDD" id="cd00082">
    <property type="entry name" value="HisKA"/>
    <property type="match status" value="1"/>
</dbReference>
<dbReference type="SMART" id="SM00388">
    <property type="entry name" value="HisKA"/>
    <property type="match status" value="1"/>
</dbReference>
<dbReference type="AlphaFoldDB" id="A0A414FTH4"/>
<dbReference type="InterPro" id="IPR036890">
    <property type="entry name" value="HATPase_C_sf"/>
</dbReference>
<dbReference type="EMBL" id="QSJG01000016">
    <property type="protein sequence ID" value="RHD54096.1"/>
    <property type="molecule type" value="Genomic_DNA"/>
</dbReference>
<dbReference type="InterPro" id="IPR036097">
    <property type="entry name" value="HisK_dim/P_sf"/>
</dbReference>
<dbReference type="InterPro" id="IPR005467">
    <property type="entry name" value="His_kinase_dom"/>
</dbReference>
<protein>
    <recommendedName>
        <fullName evidence="2">histidine kinase</fullName>
        <ecNumber evidence="2">2.7.13.3</ecNumber>
    </recommendedName>
</protein>
<feature type="transmembrane region" description="Helical" evidence="7">
    <location>
        <begin position="7"/>
        <end position="26"/>
    </location>
</feature>
<keyword evidence="7" id="KW-0472">Membrane</keyword>
<evidence type="ECO:0000256" key="2">
    <source>
        <dbReference type="ARBA" id="ARBA00012438"/>
    </source>
</evidence>
<dbReference type="SUPFAM" id="SSF55874">
    <property type="entry name" value="ATPase domain of HSP90 chaperone/DNA topoisomerase II/histidine kinase"/>
    <property type="match status" value="1"/>
</dbReference>
<evidence type="ECO:0000256" key="4">
    <source>
        <dbReference type="ARBA" id="ARBA00022679"/>
    </source>
</evidence>
<evidence type="ECO:0000313" key="10">
    <source>
        <dbReference type="Proteomes" id="UP000284361"/>
    </source>
</evidence>
<dbReference type="Pfam" id="PF00512">
    <property type="entry name" value="HisKA"/>
    <property type="match status" value="1"/>
</dbReference>
<reference evidence="9 10" key="1">
    <citation type="submission" date="2018-08" db="EMBL/GenBank/DDBJ databases">
        <title>A genome reference for cultivated species of the human gut microbiota.</title>
        <authorList>
            <person name="Zou Y."/>
            <person name="Xue W."/>
            <person name="Luo G."/>
        </authorList>
    </citation>
    <scope>NUCLEOTIDE SEQUENCE [LARGE SCALE GENOMIC DNA]</scope>
    <source>
        <strain evidence="9 10">AM31-10</strain>
    </source>
</reference>
<keyword evidence="7" id="KW-1133">Transmembrane helix</keyword>
<keyword evidence="3" id="KW-0597">Phosphoprotein</keyword>
<keyword evidence="5 9" id="KW-0418">Kinase</keyword>